<protein>
    <submittedName>
        <fullName evidence="2">Uncharacterized protein</fullName>
    </submittedName>
</protein>
<proteinExistence type="predicted"/>
<reference evidence="2 3" key="1">
    <citation type="submission" date="2019-08" db="EMBL/GenBank/DDBJ databases">
        <authorList>
            <person name="Peeters C."/>
        </authorList>
    </citation>
    <scope>NUCLEOTIDE SEQUENCE [LARGE SCALE GENOMIC DNA]</scope>
    <source>
        <strain evidence="2 3">LMG 31117</strain>
    </source>
</reference>
<gene>
    <name evidence="2" type="ORF">PAN31117_04133</name>
</gene>
<evidence type="ECO:0000313" key="3">
    <source>
        <dbReference type="Proteomes" id="UP000383122"/>
    </source>
</evidence>
<dbReference type="EMBL" id="CABPSP010000013">
    <property type="protein sequence ID" value="VVE71672.1"/>
    <property type="molecule type" value="Genomic_DNA"/>
</dbReference>
<dbReference type="OrthoDB" id="180544at2"/>
<dbReference type="Proteomes" id="UP000383122">
    <property type="component" value="Unassembled WGS sequence"/>
</dbReference>
<keyword evidence="3" id="KW-1185">Reference proteome</keyword>
<name>A0A5E5AFP3_9BURK</name>
<dbReference type="RefSeq" id="WP_150739814.1">
    <property type="nucleotide sequence ID" value="NZ_CABPSP010000013.1"/>
</dbReference>
<feature type="coiled-coil region" evidence="1">
    <location>
        <begin position="286"/>
        <end position="334"/>
    </location>
</feature>
<keyword evidence="1" id="KW-0175">Coiled coil</keyword>
<sequence>MTRWLEGYEPVRKHPRLWVETIWLVESREPLVLTRVIGLHQGLNIVWAKESASSESPGLTSAGHGVGKTSLCLLMRYVLGDDAPAIATLREKAAGGFPKGGVAAKVHIEDVTWLVFRPYGAYSHSLAAQCDALETLLQGGVSNDFSGYLNALEQFSIGRLAAQSLPGTNQALKWRHLLAWCIRDQKTRFDGFYHWRDGEGLGFTRPRRDPPLFVGSVLGLVDTGLDQLLREIESTQMQFDQGKVRIPELERAPAFALAHADRQLRIRLGAGEDEPLHETTVDPSVESRMRAALATAEQEEERWEREVEQAEEQLAQEQIRLANLNNVLRLAEVEVGIARSLVEANRADFERLTALRDRLEGLNGGRCDHGDVDFSACQHIQNRKSAVGMTWHRDGREVQANAPELARQLARQESEFQSTSTAVSGQAQRVSSKKAELRRLNVRIATSDSSRALLKKSWDELQLLHSQRAHGVDSTDLIQARERQQELESKLNTLRTSAAGRRSQQSSRADAIKSLTTCVSTRLLGAAGHARFVADHELRPFEVARGGEAYQVLEVLLGDIVCLFDAAISEASSHPGFLVHDCPREADMSERLYREFFLVASEAAAQFGRDGAVPFQFIVTTTSPPPEELHGEPNIVLELEPGCEEKLLFKRELVPELPGFE</sequence>
<accession>A0A5E5AFP3</accession>
<dbReference type="AlphaFoldDB" id="A0A5E5AFP3"/>
<organism evidence="2 3">
    <name type="scientific">Pandoraea anapnoica</name>
    <dbReference type="NCBI Taxonomy" id="2508301"/>
    <lineage>
        <taxon>Bacteria</taxon>
        <taxon>Pseudomonadati</taxon>
        <taxon>Pseudomonadota</taxon>
        <taxon>Betaproteobacteria</taxon>
        <taxon>Burkholderiales</taxon>
        <taxon>Burkholderiaceae</taxon>
        <taxon>Pandoraea</taxon>
    </lineage>
</organism>
<evidence type="ECO:0000313" key="2">
    <source>
        <dbReference type="EMBL" id="VVE71672.1"/>
    </source>
</evidence>
<evidence type="ECO:0000256" key="1">
    <source>
        <dbReference type="SAM" id="Coils"/>
    </source>
</evidence>